<evidence type="ECO:0000256" key="5">
    <source>
        <dbReference type="SAM" id="Coils"/>
    </source>
</evidence>
<evidence type="ECO:0000256" key="1">
    <source>
        <dbReference type="ARBA" id="ARBA00022741"/>
    </source>
</evidence>
<proteinExistence type="inferred from homology"/>
<reference evidence="7" key="1">
    <citation type="submission" date="2018-11" db="EMBL/GenBank/DDBJ databases">
        <title>Venom-gland transcriptomics and venom proteomics of the Florida green centipede (Hemiscolopendra marginata) reveal sex-based variation in a centipede venom.</title>
        <authorList>
            <person name="Nystrom G.S."/>
            <person name="Ward M.J."/>
            <person name="Ellsworth S.A."/>
            <person name="Rokyta D.R."/>
        </authorList>
    </citation>
    <scope>NUCLEOTIDE SEQUENCE</scope>
    <source>
        <tissue evidence="7">Venom gland</tissue>
    </source>
</reference>
<dbReference type="GO" id="GO:0005525">
    <property type="term" value="F:GTP binding"/>
    <property type="evidence" value="ECO:0007669"/>
    <property type="project" value="UniProtKB-KW"/>
</dbReference>
<dbReference type="AlphaFoldDB" id="A0A646QD21"/>
<keyword evidence="1" id="KW-0547">Nucleotide-binding</keyword>
<dbReference type="SUPFAM" id="SSF52540">
    <property type="entry name" value="P-loop containing nucleoside triphosphate hydrolases"/>
    <property type="match status" value="1"/>
</dbReference>
<dbReference type="PROSITE" id="PS51715">
    <property type="entry name" value="G_GB1_RHD3"/>
    <property type="match status" value="1"/>
</dbReference>
<dbReference type="InterPro" id="IPR015894">
    <property type="entry name" value="Guanylate-bd_N"/>
</dbReference>
<keyword evidence="5" id="KW-0175">Coiled coil</keyword>
<evidence type="ECO:0000256" key="4">
    <source>
        <dbReference type="PROSITE-ProRule" id="PRU01052"/>
    </source>
</evidence>
<keyword evidence="3" id="KW-0342">GTP-binding</keyword>
<dbReference type="GO" id="GO:0003924">
    <property type="term" value="F:GTPase activity"/>
    <property type="evidence" value="ECO:0007669"/>
    <property type="project" value="InterPro"/>
</dbReference>
<dbReference type="Gene3D" id="1.20.1000.10">
    <property type="entry name" value="Guanylate-binding protein, C-terminal domain"/>
    <property type="match status" value="1"/>
</dbReference>
<protein>
    <submittedName>
        <fullName evidence="7">Interferon-induced guanylate-binding protein 1</fullName>
    </submittedName>
</protein>
<dbReference type="CDD" id="cd01851">
    <property type="entry name" value="GBP"/>
    <property type="match status" value="1"/>
</dbReference>
<dbReference type="InterPro" id="IPR036543">
    <property type="entry name" value="Guanylate-bd_C_sf"/>
</dbReference>
<dbReference type="InterPro" id="IPR027417">
    <property type="entry name" value="P-loop_NTPase"/>
</dbReference>
<evidence type="ECO:0000256" key="2">
    <source>
        <dbReference type="ARBA" id="ARBA00022801"/>
    </source>
</evidence>
<organism evidence="7">
    <name type="scientific">Hemiscolopendra marginata</name>
    <dbReference type="NCBI Taxonomy" id="943146"/>
    <lineage>
        <taxon>Eukaryota</taxon>
        <taxon>Metazoa</taxon>
        <taxon>Ecdysozoa</taxon>
        <taxon>Arthropoda</taxon>
        <taxon>Myriapoda</taxon>
        <taxon>Chilopoda</taxon>
        <taxon>Pleurostigmophora</taxon>
        <taxon>Scolopendromorpha</taxon>
        <taxon>Scolopendridae</taxon>
        <taxon>Hemiscolopendra</taxon>
    </lineage>
</organism>
<name>A0A646QD21_9MYRI</name>
<evidence type="ECO:0000256" key="3">
    <source>
        <dbReference type="ARBA" id="ARBA00023134"/>
    </source>
</evidence>
<keyword evidence="2" id="KW-0378">Hydrolase</keyword>
<dbReference type="Pfam" id="PF02841">
    <property type="entry name" value="GBP_C"/>
    <property type="match status" value="1"/>
</dbReference>
<evidence type="ECO:0000313" key="7">
    <source>
        <dbReference type="EMBL" id="MUP40397.1"/>
    </source>
</evidence>
<dbReference type="SUPFAM" id="SSF48340">
    <property type="entry name" value="Interferon-induced guanylate-binding protein 1 (GBP1), C-terminal domain"/>
    <property type="match status" value="1"/>
</dbReference>
<accession>A0A646QD21</accession>
<dbReference type="PANTHER" id="PTHR10751">
    <property type="entry name" value="GUANYLATE BINDING PROTEIN"/>
    <property type="match status" value="1"/>
</dbReference>
<sequence>MDKPILLIESTEDGLQVNPEAKAILENLETTVVVIGIVGDYRSGKSFLLNCLAGRQENGFELGDSVVAHTKGIWIWCQPHPFLKNTTIIFMDSEGLQDPDKNDYNYDMNIITLCFLLSSTLIYNTTGRIDGGLIDKLSFVSEVTKHIQVRSGKHEAVDDEDISLQFPYLLVVIRDFFLKLSKDKQEITPTEYFYLCLKTDERRPKSFNQPRRIISQYFPPKKCSCFVLPIPTPKHNWLSTLHLAPKQAIAPEFIEKCSELKSFLTSISKSKTVGCLQNINGHLFLGLVECYLEAIEGGEMPCIESALKLTAMRENQRILDLCMKGYETRIQLLPFPLSQDELSAAHKNIVNELTLTYKDRIIFDDLFVLREKLQDQLSSAYNTAVALNESSSAGKCRQILTDLYKPIKENIKEYMKQGGYAAHRDQLDEIKRKYMNIPKKGVKSESALHEFIQQLEEERNTIIAADLEFSVLAAKEEAFQREIEQIELREKMLQAEIERSKRREQELQELNESIQRTFEEEMNEKLRQQEERFDAILAEKDESFRCLEETSHSEISDLTRRIDEFEKNKKCIIL</sequence>
<dbReference type="InterPro" id="IPR003191">
    <property type="entry name" value="Guanylate-bd/ATL_C"/>
</dbReference>
<comment type="similarity">
    <text evidence="4">Belongs to the TRAFAC class dynamin-like GTPase superfamily. GB1/RHD3 GTPase family.</text>
</comment>
<dbReference type="Gene3D" id="3.40.50.300">
    <property type="entry name" value="P-loop containing nucleotide triphosphate hydrolases"/>
    <property type="match status" value="1"/>
</dbReference>
<evidence type="ECO:0000259" key="6">
    <source>
        <dbReference type="PROSITE" id="PS51715"/>
    </source>
</evidence>
<dbReference type="Pfam" id="PF02263">
    <property type="entry name" value="GBP"/>
    <property type="match status" value="1"/>
</dbReference>
<feature type="domain" description="GB1/RHD3-type G" evidence="6">
    <location>
        <begin position="29"/>
        <end position="189"/>
    </location>
</feature>
<dbReference type="EMBL" id="GHBY01000220">
    <property type="protein sequence ID" value="MUP40397.1"/>
    <property type="molecule type" value="Transcribed_RNA"/>
</dbReference>
<feature type="coiled-coil region" evidence="5">
    <location>
        <begin position="476"/>
        <end position="539"/>
    </location>
</feature>
<dbReference type="InterPro" id="IPR030386">
    <property type="entry name" value="G_GB1_RHD3_dom"/>
</dbReference>